<dbReference type="EMBL" id="MRCE01000002">
    <property type="protein sequence ID" value="OKH40531.1"/>
    <property type="molecule type" value="Genomic_DNA"/>
</dbReference>
<name>A0A1U7ISP7_9CYAN</name>
<dbReference type="OrthoDB" id="468313at2"/>
<evidence type="ECO:0008006" key="3">
    <source>
        <dbReference type="Google" id="ProtNLM"/>
    </source>
</evidence>
<comment type="caution">
    <text evidence="1">The sequence shown here is derived from an EMBL/GenBank/DDBJ whole genome shotgun (WGS) entry which is preliminary data.</text>
</comment>
<protein>
    <recommendedName>
        <fullName evidence="3">Flagellar assembly protein H</fullName>
    </recommendedName>
</protein>
<dbReference type="Pfam" id="PF11103">
    <property type="entry name" value="DUF2887"/>
    <property type="match status" value="1"/>
</dbReference>
<dbReference type="InterPro" id="IPR010106">
    <property type="entry name" value="RpnA"/>
</dbReference>
<dbReference type="InterPro" id="IPR022573">
    <property type="entry name" value="DUF2887"/>
</dbReference>
<dbReference type="PANTHER" id="PTHR35586:SF2">
    <property type="entry name" value="SLL1542 PROTEIN"/>
    <property type="match status" value="1"/>
</dbReference>
<dbReference type="NCBIfam" id="TIGR01784">
    <property type="entry name" value="T_den_put_tspse"/>
    <property type="match status" value="1"/>
</dbReference>
<sequence>MKTDSIFYRLFKTFPRIFFELIGQPNIDINTYQFVSVEIKQTAFRIDGVFIPVPNTNAETVYFTEVQFQPDTTFYRRLFSEIFLYLRQNETVNFWRAVVVYPTRSIETADTIPYQSLLSTPQVQRIYLDELGEAANNSFGLRIVQLIIEREETAVTSARELISQAREQITDATTKREILELIETILVYKFTQLSREEIRQMFNFTETEFKQTRIYQSIKEEGVEEGEMIAKFAAVPRLLALGLTVEQIAQALELTVEQVQQATENQTN</sequence>
<organism evidence="1 2">
    <name type="scientific">[Phormidium ambiguum] IAM M-71</name>
    <dbReference type="NCBI Taxonomy" id="454136"/>
    <lineage>
        <taxon>Bacteria</taxon>
        <taxon>Bacillati</taxon>
        <taxon>Cyanobacteriota</taxon>
        <taxon>Cyanophyceae</taxon>
        <taxon>Oscillatoriophycideae</taxon>
        <taxon>Aerosakkonematales</taxon>
        <taxon>Aerosakkonemataceae</taxon>
        <taxon>Floridanema</taxon>
    </lineage>
</organism>
<accession>A0A1U7ISP7</accession>
<evidence type="ECO:0000313" key="2">
    <source>
        <dbReference type="Proteomes" id="UP000185860"/>
    </source>
</evidence>
<dbReference type="STRING" id="454136.NIES2119_02660"/>
<reference evidence="1 2" key="1">
    <citation type="submission" date="2016-11" db="EMBL/GenBank/DDBJ databases">
        <title>Draft Genome Sequences of Nine Cyanobacterial Strains from Diverse Habitats.</title>
        <authorList>
            <person name="Zhu T."/>
            <person name="Hou S."/>
            <person name="Lu X."/>
            <person name="Hess W.R."/>
        </authorList>
    </citation>
    <scope>NUCLEOTIDE SEQUENCE [LARGE SCALE GENOMIC DNA]</scope>
    <source>
        <strain evidence="1 2">IAM M-71</strain>
    </source>
</reference>
<dbReference type="RefSeq" id="WP_073591912.1">
    <property type="nucleotide sequence ID" value="NZ_MRCE01000002.1"/>
</dbReference>
<dbReference type="Proteomes" id="UP000185860">
    <property type="component" value="Unassembled WGS sequence"/>
</dbReference>
<dbReference type="PANTHER" id="PTHR35586">
    <property type="entry name" value="SLL1691 PROTEIN"/>
    <property type="match status" value="1"/>
</dbReference>
<proteinExistence type="predicted"/>
<dbReference type="AlphaFoldDB" id="A0A1U7ISP7"/>
<gene>
    <name evidence="1" type="ORF">NIES2119_02660</name>
</gene>
<evidence type="ECO:0000313" key="1">
    <source>
        <dbReference type="EMBL" id="OKH40531.1"/>
    </source>
</evidence>